<dbReference type="InterPro" id="IPR001245">
    <property type="entry name" value="Ser-Thr/Tyr_kinase_cat_dom"/>
</dbReference>
<evidence type="ECO:0000259" key="1">
    <source>
        <dbReference type="PROSITE" id="PS50011"/>
    </source>
</evidence>
<dbReference type="PROSITE" id="PS50011">
    <property type="entry name" value="PROTEIN_KINASE_DOM"/>
    <property type="match status" value="1"/>
</dbReference>
<dbReference type="SMART" id="SM00220">
    <property type="entry name" value="S_TKc"/>
    <property type="match status" value="1"/>
</dbReference>
<organism evidence="2 4">
    <name type="scientific">Tritrichomonas musculus</name>
    <dbReference type="NCBI Taxonomy" id="1915356"/>
    <lineage>
        <taxon>Eukaryota</taxon>
        <taxon>Metamonada</taxon>
        <taxon>Parabasalia</taxon>
        <taxon>Tritrichomonadida</taxon>
        <taxon>Tritrichomonadidae</taxon>
        <taxon>Tritrichomonas</taxon>
    </lineage>
</organism>
<dbReference type="EMBL" id="JAPFFF010000024">
    <property type="protein sequence ID" value="KAK8850187.1"/>
    <property type="molecule type" value="Genomic_DNA"/>
</dbReference>
<dbReference type="PANTHER" id="PTHR44329">
    <property type="entry name" value="SERINE/THREONINE-PROTEIN KINASE TNNI3K-RELATED"/>
    <property type="match status" value="1"/>
</dbReference>
<reference evidence="2 4" key="1">
    <citation type="submission" date="2024-04" db="EMBL/GenBank/DDBJ databases">
        <title>Tritrichomonas musculus Genome.</title>
        <authorList>
            <person name="Alves-Ferreira E."/>
            <person name="Grigg M."/>
            <person name="Lorenzi H."/>
            <person name="Galac M."/>
        </authorList>
    </citation>
    <scope>NUCLEOTIDE SEQUENCE [LARGE SCALE GENOMIC DNA]</scope>
    <source>
        <strain evidence="2 4">EAF2021</strain>
    </source>
</reference>
<evidence type="ECO:0000313" key="4">
    <source>
        <dbReference type="Proteomes" id="UP001470230"/>
    </source>
</evidence>
<dbReference type="EMBL" id="JAPFFF010000338">
    <property type="protein sequence ID" value="KAK8834689.1"/>
    <property type="molecule type" value="Genomic_DNA"/>
</dbReference>
<proteinExistence type="predicted"/>
<sequence>MKFQEFKNDNNEIDDKIINEEIDKLAEKSKKMVTDEKGEKLIDENSETDCNKISQIGSAYEKVSKTYLYKYKVFNPYEMIVKFTDFVDDNKEILKDSFDLVSDVKYCIQKKGKLNTRCARFQYSGFRNILMQQIRIYATNKCPPILNMIGYSIRKKKQYLFVENKGNGTLRSFINNPKHFKINQTQKLIIAYGVASALESLHKNNIIHRNVNLSNISLDKDLHPYLSNFYFAVQIDTKLPYVVTETTPEFMSPEFIQDSKSNQLSFKLDVYSYGIVLFMLITENNPFKGLSKKKIFSNALKGKRPNISHTVNKEWKELIIQCWDQNPTNHPTFTNICNAIEKFVDMAAIDLKSFNNYKAIINRNIQ</sequence>
<accession>A0ABR2GL82</accession>
<dbReference type="PANTHER" id="PTHR44329:SF214">
    <property type="entry name" value="PROTEIN KINASE DOMAIN-CONTAINING PROTEIN"/>
    <property type="match status" value="1"/>
</dbReference>
<gene>
    <name evidence="3" type="ORF">M9Y10_018310</name>
    <name evidence="2" type="ORF">M9Y10_026157</name>
</gene>
<dbReference type="Gene3D" id="1.10.510.10">
    <property type="entry name" value="Transferase(Phosphotransferase) domain 1"/>
    <property type="match status" value="1"/>
</dbReference>
<keyword evidence="4" id="KW-1185">Reference proteome</keyword>
<feature type="domain" description="Protein kinase" evidence="1">
    <location>
        <begin position="87"/>
        <end position="344"/>
    </location>
</feature>
<protein>
    <recommendedName>
        <fullName evidence="1">Protein kinase domain-containing protein</fullName>
    </recommendedName>
</protein>
<evidence type="ECO:0000313" key="3">
    <source>
        <dbReference type="EMBL" id="KAK8850187.1"/>
    </source>
</evidence>
<name>A0ABR2GL82_9EUKA</name>
<dbReference type="InterPro" id="IPR000719">
    <property type="entry name" value="Prot_kinase_dom"/>
</dbReference>
<evidence type="ECO:0000313" key="2">
    <source>
        <dbReference type="EMBL" id="KAK8834689.1"/>
    </source>
</evidence>
<dbReference type="InterPro" id="IPR011009">
    <property type="entry name" value="Kinase-like_dom_sf"/>
</dbReference>
<dbReference type="InterPro" id="IPR051681">
    <property type="entry name" value="Ser/Thr_Kinases-Pseudokinases"/>
</dbReference>
<dbReference type="SUPFAM" id="SSF56112">
    <property type="entry name" value="Protein kinase-like (PK-like)"/>
    <property type="match status" value="1"/>
</dbReference>
<dbReference type="Pfam" id="PF07714">
    <property type="entry name" value="PK_Tyr_Ser-Thr"/>
    <property type="match status" value="1"/>
</dbReference>
<dbReference type="Proteomes" id="UP001470230">
    <property type="component" value="Unassembled WGS sequence"/>
</dbReference>
<comment type="caution">
    <text evidence="2">The sequence shown here is derived from an EMBL/GenBank/DDBJ whole genome shotgun (WGS) entry which is preliminary data.</text>
</comment>